<evidence type="ECO:0000313" key="2">
    <source>
        <dbReference type="Proteomes" id="UP000276899"/>
    </source>
</evidence>
<gene>
    <name evidence="1" type="ORF">NCTC11923_00688</name>
</gene>
<dbReference type="SUPFAM" id="SSF50998">
    <property type="entry name" value="Quinoprotein alcohol dehydrogenase-like"/>
    <property type="match status" value="1"/>
</dbReference>
<evidence type="ECO:0000313" key="1">
    <source>
        <dbReference type="EMBL" id="VEG74069.1"/>
    </source>
</evidence>
<reference evidence="1 2" key="1">
    <citation type="submission" date="2018-12" db="EMBL/GenBank/DDBJ databases">
        <authorList>
            <consortium name="Pathogen Informatics"/>
        </authorList>
    </citation>
    <scope>NUCLEOTIDE SEQUENCE [LARGE SCALE GENOMIC DNA]</scope>
    <source>
        <strain evidence="1 2">NCTC11923</strain>
    </source>
</reference>
<evidence type="ECO:0008006" key="3">
    <source>
        <dbReference type="Google" id="ProtNLM"/>
    </source>
</evidence>
<dbReference type="KEGG" id="asla:NCTC11923_00688"/>
<keyword evidence="2" id="KW-1185">Reference proteome</keyword>
<dbReference type="AlphaFoldDB" id="A0A448KAW2"/>
<organism evidence="1 2">
    <name type="scientific">Actinomyces slackii</name>
    <dbReference type="NCBI Taxonomy" id="52774"/>
    <lineage>
        <taxon>Bacteria</taxon>
        <taxon>Bacillati</taxon>
        <taxon>Actinomycetota</taxon>
        <taxon>Actinomycetes</taxon>
        <taxon>Actinomycetales</taxon>
        <taxon>Actinomycetaceae</taxon>
        <taxon>Actinomyces</taxon>
    </lineage>
</organism>
<dbReference type="Gene3D" id="2.130.10.10">
    <property type="entry name" value="YVTN repeat-like/Quinoprotein amine dehydrogenase"/>
    <property type="match status" value="1"/>
</dbReference>
<name>A0A448KAW2_9ACTO</name>
<protein>
    <recommendedName>
        <fullName evidence="3">PQQ enzyme repeat</fullName>
    </recommendedName>
</protein>
<accession>A0A448KAW2</accession>
<sequence>MAASSLNGTLRTRLAVAALACLLTAALVGAAGWCLRPVSKPPRPLGLEEASPAVPTDLGTLATQGGAGTPGAQVTPLPVAADDTTTAWATSLGDVGDASLMGTPHGPIVVAPEEYRSSADGQELPEVATIYALDADTGELRWQRSIQPAALTFTWGSTTSIRAVTSPDGEYLALALQPQGLQPPVQTVVVLSSGTGEVVRSVETRENLLGLALTDDALVVQTSSTHHPEGGSVSLYPLASPKDAASAWPSTGWLVGATSQGVIQSATRQWEPCTAAFSGDECFLSIVTISDPVTGQVQQTFDRVTLILPSGVIERLADDQMVPPPNDPAWITARRELVNLDTGATTDITGYRVSRAVAPTGNIWLLSPLATAPDPDTPVSDLLPPAWTGPDGTVSTDPVETIEFDHERQEDTTALTRTTMTMSAEG</sequence>
<dbReference type="InterPro" id="IPR015943">
    <property type="entry name" value="WD40/YVTN_repeat-like_dom_sf"/>
</dbReference>
<proteinExistence type="predicted"/>
<dbReference type="Proteomes" id="UP000276899">
    <property type="component" value="Chromosome"/>
</dbReference>
<dbReference type="InterPro" id="IPR011047">
    <property type="entry name" value="Quinoprotein_ADH-like_sf"/>
</dbReference>
<dbReference type="EMBL" id="LR134363">
    <property type="protein sequence ID" value="VEG74069.1"/>
    <property type="molecule type" value="Genomic_DNA"/>
</dbReference>